<accession>A0AC35F8Q6</accession>
<proteinExistence type="predicted"/>
<reference evidence="2" key="1">
    <citation type="submission" date="2022-11" db="UniProtKB">
        <authorList>
            <consortium name="WormBaseParasite"/>
        </authorList>
    </citation>
    <scope>IDENTIFICATION</scope>
</reference>
<dbReference type="WBParaSite" id="PS1159_v2.g14300.t1">
    <property type="protein sequence ID" value="PS1159_v2.g14300.t1"/>
    <property type="gene ID" value="PS1159_v2.g14300"/>
</dbReference>
<evidence type="ECO:0000313" key="2">
    <source>
        <dbReference type="WBParaSite" id="PS1159_v2.g14300.t1"/>
    </source>
</evidence>
<name>A0AC35F8Q6_9BILA</name>
<organism evidence="1 2">
    <name type="scientific">Panagrolaimus sp. PS1159</name>
    <dbReference type="NCBI Taxonomy" id="55785"/>
    <lineage>
        <taxon>Eukaryota</taxon>
        <taxon>Metazoa</taxon>
        <taxon>Ecdysozoa</taxon>
        <taxon>Nematoda</taxon>
        <taxon>Chromadorea</taxon>
        <taxon>Rhabditida</taxon>
        <taxon>Tylenchina</taxon>
        <taxon>Panagrolaimomorpha</taxon>
        <taxon>Panagrolaimoidea</taxon>
        <taxon>Panagrolaimidae</taxon>
        <taxon>Panagrolaimus</taxon>
    </lineage>
</organism>
<dbReference type="Proteomes" id="UP000887580">
    <property type="component" value="Unplaced"/>
</dbReference>
<sequence length="297" mass="33916">MSLIETKFGNECRIKMKWRLKEDDVRNVQGHLNSYILSSTIPGLRYKLRLTPNHRNTNVVKVSLICIFLTTMKIKGTFTIFVKSASSQFTVSNEIYDIANVGWGREFCKTAELFNPDKKFFVDGIMEIEMDGVLKPEGGIKRKAPESFSLAKHLWEISSVFQDELKQVGKRAAKKKIILPDFSFEIFNVAVEFMYERDINELVTEEIAAEVLRFADKYKIVPLHEAVQHLLIEKLSETNVCKLANISVTAKAKDLQEFCICFLLKFFGKNIIINDINQLDAKIAAEVGRRSLFSTSA</sequence>
<evidence type="ECO:0000313" key="1">
    <source>
        <dbReference type="Proteomes" id="UP000887580"/>
    </source>
</evidence>
<protein>
    <submittedName>
        <fullName evidence="2">BTB domain-containing protein</fullName>
    </submittedName>
</protein>